<dbReference type="PROSITE" id="PS00463">
    <property type="entry name" value="ZN2_CY6_FUNGAL_1"/>
    <property type="match status" value="1"/>
</dbReference>
<dbReference type="GO" id="GO:0000981">
    <property type="term" value="F:DNA-binding transcription factor activity, RNA polymerase II-specific"/>
    <property type="evidence" value="ECO:0007669"/>
    <property type="project" value="InterPro"/>
</dbReference>
<dbReference type="PANTHER" id="PTHR31313:SF79">
    <property type="entry name" value="C6 FINGER DOMAIN-CONTAINING PROTEIN"/>
    <property type="match status" value="1"/>
</dbReference>
<dbReference type="CDD" id="cd12148">
    <property type="entry name" value="fungal_TF_MHR"/>
    <property type="match status" value="1"/>
</dbReference>
<reference evidence="10" key="1">
    <citation type="submission" date="2023-06" db="EMBL/GenBank/DDBJ databases">
        <title>Genome-scale phylogeny and comparative genomics of the fungal order Sordariales.</title>
        <authorList>
            <consortium name="Lawrence Berkeley National Laboratory"/>
            <person name="Hensen N."/>
            <person name="Bonometti L."/>
            <person name="Westerberg I."/>
            <person name="Brannstrom I.O."/>
            <person name="Guillou S."/>
            <person name="Cros-Aarteil S."/>
            <person name="Calhoun S."/>
            <person name="Haridas S."/>
            <person name="Kuo A."/>
            <person name="Mondo S."/>
            <person name="Pangilinan J."/>
            <person name="Riley R."/>
            <person name="Labutti K."/>
            <person name="Andreopoulos B."/>
            <person name="Lipzen A."/>
            <person name="Chen C."/>
            <person name="Yanf M."/>
            <person name="Daum C."/>
            <person name="Ng V."/>
            <person name="Clum A."/>
            <person name="Steindorff A."/>
            <person name="Ohm R."/>
            <person name="Martin F."/>
            <person name="Silar P."/>
            <person name="Natvig D."/>
            <person name="Lalanne C."/>
            <person name="Gautier V."/>
            <person name="Ament-Velasquez S.L."/>
            <person name="Kruys A."/>
            <person name="Hutchinson M.I."/>
            <person name="Powell A.J."/>
            <person name="Barry K."/>
            <person name="Miller A.N."/>
            <person name="Grigoriev I.V."/>
            <person name="Debuchy R."/>
            <person name="Gladieux P."/>
            <person name="Thoren M.H."/>
            <person name="Johannesson H."/>
        </authorList>
    </citation>
    <scope>NUCLEOTIDE SEQUENCE</scope>
    <source>
        <strain evidence="10">8032-3</strain>
    </source>
</reference>
<proteinExistence type="predicted"/>
<keyword evidence="11" id="KW-1185">Reference proteome</keyword>
<feature type="region of interest" description="Disordered" evidence="8">
    <location>
        <begin position="1"/>
        <end position="37"/>
    </location>
</feature>
<keyword evidence="6" id="KW-0804">Transcription</keyword>
<evidence type="ECO:0000256" key="2">
    <source>
        <dbReference type="ARBA" id="ARBA00022723"/>
    </source>
</evidence>
<dbReference type="Pfam" id="PF04082">
    <property type="entry name" value="Fungal_trans"/>
    <property type="match status" value="1"/>
</dbReference>
<evidence type="ECO:0000256" key="3">
    <source>
        <dbReference type="ARBA" id="ARBA00022833"/>
    </source>
</evidence>
<evidence type="ECO:0000313" key="11">
    <source>
        <dbReference type="Proteomes" id="UP001244011"/>
    </source>
</evidence>
<dbReference type="GO" id="GO:0008270">
    <property type="term" value="F:zinc ion binding"/>
    <property type="evidence" value="ECO:0007669"/>
    <property type="project" value="InterPro"/>
</dbReference>
<dbReference type="EMBL" id="MU839018">
    <property type="protein sequence ID" value="KAK1764891.1"/>
    <property type="molecule type" value="Genomic_DNA"/>
</dbReference>
<feature type="domain" description="Zn(2)-C6 fungal-type" evidence="9">
    <location>
        <begin position="60"/>
        <end position="93"/>
    </location>
</feature>
<evidence type="ECO:0000313" key="10">
    <source>
        <dbReference type="EMBL" id="KAK1764891.1"/>
    </source>
</evidence>
<evidence type="ECO:0000256" key="5">
    <source>
        <dbReference type="ARBA" id="ARBA00023125"/>
    </source>
</evidence>
<comment type="subcellular location">
    <subcellularLocation>
        <location evidence="1">Nucleus</location>
    </subcellularLocation>
</comment>
<protein>
    <recommendedName>
        <fullName evidence="9">Zn(2)-C6 fungal-type domain-containing protein</fullName>
    </recommendedName>
</protein>
<evidence type="ECO:0000259" key="9">
    <source>
        <dbReference type="PROSITE" id="PS50048"/>
    </source>
</evidence>
<keyword evidence="2" id="KW-0479">Metal-binding</keyword>
<dbReference type="Pfam" id="PF00172">
    <property type="entry name" value="Zn_clus"/>
    <property type="match status" value="1"/>
</dbReference>
<evidence type="ECO:0000256" key="6">
    <source>
        <dbReference type="ARBA" id="ARBA00023163"/>
    </source>
</evidence>
<evidence type="ECO:0000256" key="1">
    <source>
        <dbReference type="ARBA" id="ARBA00004123"/>
    </source>
</evidence>
<feature type="compositionally biased region" description="Low complexity" evidence="8">
    <location>
        <begin position="13"/>
        <end position="27"/>
    </location>
</feature>
<dbReference type="CDD" id="cd00067">
    <property type="entry name" value="GAL4"/>
    <property type="match status" value="1"/>
</dbReference>
<name>A0AAJ0FDS7_9PEZI</name>
<dbReference type="SMART" id="SM00066">
    <property type="entry name" value="GAL4"/>
    <property type="match status" value="1"/>
</dbReference>
<dbReference type="RefSeq" id="XP_060281104.1">
    <property type="nucleotide sequence ID" value="XM_060431788.1"/>
</dbReference>
<dbReference type="AlphaFoldDB" id="A0AAJ0FDS7"/>
<organism evidence="10 11">
    <name type="scientific">Phialemonium atrogriseum</name>
    <dbReference type="NCBI Taxonomy" id="1093897"/>
    <lineage>
        <taxon>Eukaryota</taxon>
        <taxon>Fungi</taxon>
        <taxon>Dikarya</taxon>
        <taxon>Ascomycota</taxon>
        <taxon>Pezizomycotina</taxon>
        <taxon>Sordariomycetes</taxon>
        <taxon>Sordariomycetidae</taxon>
        <taxon>Cephalothecales</taxon>
        <taxon>Cephalothecaceae</taxon>
        <taxon>Phialemonium</taxon>
    </lineage>
</organism>
<dbReference type="InterPro" id="IPR051615">
    <property type="entry name" value="Transcr_Regulatory_Elem"/>
</dbReference>
<dbReference type="GeneID" id="85314975"/>
<evidence type="ECO:0000256" key="8">
    <source>
        <dbReference type="SAM" id="MobiDB-lite"/>
    </source>
</evidence>
<keyword evidence="7" id="KW-0539">Nucleus</keyword>
<dbReference type="InterPro" id="IPR036864">
    <property type="entry name" value="Zn2-C6_fun-type_DNA-bd_sf"/>
</dbReference>
<dbReference type="SUPFAM" id="SSF57701">
    <property type="entry name" value="Zn2/Cys6 DNA-binding domain"/>
    <property type="match status" value="1"/>
</dbReference>
<gene>
    <name evidence="10" type="ORF">QBC33DRAFT_594543</name>
</gene>
<feature type="region of interest" description="Disordered" evidence="8">
    <location>
        <begin position="181"/>
        <end position="219"/>
    </location>
</feature>
<dbReference type="GO" id="GO:0006351">
    <property type="term" value="P:DNA-templated transcription"/>
    <property type="evidence" value="ECO:0007669"/>
    <property type="project" value="InterPro"/>
</dbReference>
<keyword evidence="5" id="KW-0238">DNA-binding</keyword>
<evidence type="ECO:0000256" key="7">
    <source>
        <dbReference type="ARBA" id="ARBA00023242"/>
    </source>
</evidence>
<accession>A0AAJ0FDS7</accession>
<dbReference type="PANTHER" id="PTHR31313">
    <property type="entry name" value="TY1 ENHANCER ACTIVATOR"/>
    <property type="match status" value="1"/>
</dbReference>
<dbReference type="InterPro" id="IPR007219">
    <property type="entry name" value="XnlR_reg_dom"/>
</dbReference>
<dbReference type="PROSITE" id="PS50048">
    <property type="entry name" value="ZN2_CY6_FUNGAL_2"/>
    <property type="match status" value="1"/>
</dbReference>
<keyword evidence="3" id="KW-0862">Zinc</keyword>
<keyword evidence="4" id="KW-0805">Transcription regulation</keyword>
<dbReference type="InterPro" id="IPR001138">
    <property type="entry name" value="Zn2Cys6_DnaBD"/>
</dbReference>
<dbReference type="Gene3D" id="4.10.240.10">
    <property type="entry name" value="Zn(2)-C6 fungal-type DNA-binding domain"/>
    <property type="match status" value="1"/>
</dbReference>
<dbReference type="Proteomes" id="UP001244011">
    <property type="component" value="Unassembled WGS sequence"/>
</dbReference>
<sequence length="899" mass="99825">MSNDPAARRLLPQSSQNSQSSQMGSFSFAPPGYQQPRETQKTYVFVDEHNRHKRLKVMRACEGCRRRKIKCDAATTNTWPCSACIRLKLHCVRPNGFDGSSTDTQAYELPRPQFDAAQVSDGLSQPTLQEQPLLSSAPKPGGSMYAAQSGYSDPSALYQSVHYQEPAALAQNLHYTTVPPPVAGVDPSFSQHNSFPTPPLEQRSPPQSPPDAYNQDPCGQQDLADLLGSLKVNEAGTAPYLNKMRLRAQEDEPALEDADEYKSILPPLVSGPGLKVRIPPELMPDEQTTLHYFDLYFSNAHPYIPVLDKAHFYHQWHSNRDSISPLVLEAMFAIAGRLADEPAQGQQWLALATRHADSFMDVPRLSTLQALLIILKARESAPKRGYYYRSWMSIVQCVQMGKDLGLDEHFSDHQAGRPCDSNPAECLLKNRIWQITFVCEVMIGSPQGRTDLQVEIDSVDFDVPKALPNGDDSEYHVSRSFTYLARIVRGIGRMNRVYARIRKTGAWGIDPEFVKMNPEFHSWLSDLPPDLGISYPPDGSTPWLASAFVGNLHSYYYLSIILFHRPQLAFLDPTAADGQWKHNMMICYDAAKTLCKIQEAVLQGFGLSGLQCMLRGINFTIYAVLACVVLHLVALTSPDPDLNSDARGYFTRHMRILERCMGAWPMPDMQKQVDAVREAFSADTRKPFVLKPSFPYSSPQSVARPRPQQLDAGFRPTMAHSGPLDRHFDQHSVPQHTQVTYAGHPVSPPISTGPVDIKGDAHAVQTMMAASQGSQAPTMQQTMPLAEAPVWNPSRIFDQWNTSFGTPQVQPSATSVAPQVSSLSVPSSGASEVPTIQDIQAVQAQMPQASQIQTQHYSAAPVQSFVTPAMWQESVASVYEGGLKRSWDYDPGLSMNKRR</sequence>
<dbReference type="GO" id="GO:0003677">
    <property type="term" value="F:DNA binding"/>
    <property type="evidence" value="ECO:0007669"/>
    <property type="project" value="UniProtKB-KW"/>
</dbReference>
<dbReference type="GO" id="GO:0005634">
    <property type="term" value="C:nucleus"/>
    <property type="evidence" value="ECO:0007669"/>
    <property type="project" value="UniProtKB-SubCell"/>
</dbReference>
<comment type="caution">
    <text evidence="10">The sequence shown here is derived from an EMBL/GenBank/DDBJ whole genome shotgun (WGS) entry which is preliminary data.</text>
</comment>
<evidence type="ECO:0000256" key="4">
    <source>
        <dbReference type="ARBA" id="ARBA00023015"/>
    </source>
</evidence>